<evidence type="ECO:0000313" key="3">
    <source>
        <dbReference type="EMBL" id="KXA99552.1"/>
    </source>
</evidence>
<evidence type="ECO:0000259" key="2">
    <source>
        <dbReference type="Pfam" id="PF23843"/>
    </source>
</evidence>
<feature type="compositionally biased region" description="Basic and acidic residues" evidence="1">
    <location>
        <begin position="32"/>
        <end position="42"/>
    </location>
</feature>
<feature type="compositionally biased region" description="Acidic residues" evidence="1">
    <location>
        <begin position="76"/>
        <end position="94"/>
    </location>
</feature>
<feature type="compositionally biased region" description="Basic and acidic residues" evidence="1">
    <location>
        <begin position="1"/>
        <end position="14"/>
    </location>
</feature>
<dbReference type="InterPro" id="IPR055634">
    <property type="entry name" value="DUF7210"/>
</dbReference>
<organism evidence="3 4">
    <name type="scientific">candidate division MSBL1 archaeon SCGC-AAA259M10</name>
    <dbReference type="NCBI Taxonomy" id="1698270"/>
    <lineage>
        <taxon>Archaea</taxon>
        <taxon>Methanobacteriati</taxon>
        <taxon>Methanobacteriota</taxon>
        <taxon>candidate division MSBL1</taxon>
    </lineage>
</organism>
<gene>
    <name evidence="3" type="ORF">AKJ40_02865</name>
</gene>
<feature type="domain" description="DUF7210" evidence="2">
    <location>
        <begin position="1"/>
        <end position="38"/>
    </location>
</feature>
<feature type="region of interest" description="Disordered" evidence="1">
    <location>
        <begin position="1"/>
        <end position="127"/>
    </location>
</feature>
<proteinExistence type="predicted"/>
<dbReference type="Proteomes" id="UP000070341">
    <property type="component" value="Unassembled WGS sequence"/>
</dbReference>
<accession>A0A133UZE7</accession>
<keyword evidence="4" id="KW-1185">Reference proteome</keyword>
<comment type="caution">
    <text evidence="3">The sequence shown here is derived from an EMBL/GenBank/DDBJ whole genome shotgun (WGS) entry which is preliminary data.</text>
</comment>
<dbReference type="EMBL" id="LHXU01000043">
    <property type="protein sequence ID" value="KXA99552.1"/>
    <property type="molecule type" value="Genomic_DNA"/>
</dbReference>
<protein>
    <recommendedName>
        <fullName evidence="2">DUF7210 domain-containing protein</fullName>
    </recommendedName>
</protein>
<name>A0A133UZE7_9EURY</name>
<sequence>MKVLIEKNFEHEGETYEPGQTVDFPEEIAEEAIEKGYAKNAEEIEDEIDIKSGGEVDTSSGDEGFPEEVSMPSEEERAEEGEEEVWEELDSELDEQSRAPAWRPEEVGDQLLGEVTRTGRGPNGRLLEVKTPEGEKYVLWEKVALQDLFDRVKAGDKIGVRFLGEEESSSGRSYHNYRTTLKKDKKLTHLEILSTTPHENYKKS</sequence>
<evidence type="ECO:0000313" key="4">
    <source>
        <dbReference type="Proteomes" id="UP000070341"/>
    </source>
</evidence>
<dbReference type="AlphaFoldDB" id="A0A133UZE7"/>
<reference evidence="3 4" key="1">
    <citation type="journal article" date="2016" name="Sci. Rep.">
        <title>Metabolic traits of an uncultured archaeal lineage -MSBL1- from brine pools of the Red Sea.</title>
        <authorList>
            <person name="Mwirichia R."/>
            <person name="Alam I."/>
            <person name="Rashid M."/>
            <person name="Vinu M."/>
            <person name="Ba-Alawi W."/>
            <person name="Anthony Kamau A."/>
            <person name="Kamanda Ngugi D."/>
            <person name="Goker M."/>
            <person name="Klenk H.P."/>
            <person name="Bajic V."/>
            <person name="Stingl U."/>
        </authorList>
    </citation>
    <scope>NUCLEOTIDE SEQUENCE [LARGE SCALE GENOMIC DNA]</scope>
    <source>
        <strain evidence="3">SCGC-AAA259M10</strain>
    </source>
</reference>
<dbReference type="Pfam" id="PF23843">
    <property type="entry name" value="DUF7210"/>
    <property type="match status" value="1"/>
</dbReference>
<evidence type="ECO:0000256" key="1">
    <source>
        <dbReference type="SAM" id="MobiDB-lite"/>
    </source>
</evidence>